<dbReference type="Proteomes" id="UP001143362">
    <property type="component" value="Unassembled WGS sequence"/>
</dbReference>
<protein>
    <submittedName>
        <fullName evidence="6">Aminotransferase class I/II-fold pyridoxal phosphate-dependent enzyme</fullName>
    </submittedName>
</protein>
<dbReference type="Pfam" id="PF01053">
    <property type="entry name" value="Cys_Met_Meta_PP"/>
    <property type="match status" value="1"/>
</dbReference>
<dbReference type="PIRSF" id="PIRSF001434">
    <property type="entry name" value="CGS"/>
    <property type="match status" value="1"/>
</dbReference>
<name>A0ABT3TFD2_9GAMM</name>
<keyword evidence="7" id="KW-1185">Reference proteome</keyword>
<dbReference type="RefSeq" id="WP_279245037.1">
    <property type="nucleotide sequence ID" value="NZ_SHNN01000002.1"/>
</dbReference>
<dbReference type="InterPro" id="IPR015421">
    <property type="entry name" value="PyrdxlP-dep_Trfase_major"/>
</dbReference>
<proteinExistence type="inferred from homology"/>
<dbReference type="InterPro" id="IPR015422">
    <property type="entry name" value="PyrdxlP-dep_Trfase_small"/>
</dbReference>
<dbReference type="InterPro" id="IPR006235">
    <property type="entry name" value="OAc-hSer/O-AcSer_sulfhydrylase"/>
</dbReference>
<accession>A0ABT3TFD2</accession>
<dbReference type="NCBIfam" id="TIGR01326">
    <property type="entry name" value="OAH_OAS_sulfhy"/>
    <property type="match status" value="1"/>
</dbReference>
<evidence type="ECO:0000256" key="1">
    <source>
        <dbReference type="ARBA" id="ARBA00001933"/>
    </source>
</evidence>
<dbReference type="InterPro" id="IPR054542">
    <property type="entry name" value="Cys_met_metab_PP"/>
</dbReference>
<evidence type="ECO:0000313" key="6">
    <source>
        <dbReference type="EMBL" id="MCX2981023.1"/>
    </source>
</evidence>
<dbReference type="InterPro" id="IPR015424">
    <property type="entry name" value="PyrdxlP-dep_Trfase"/>
</dbReference>
<evidence type="ECO:0000313" key="7">
    <source>
        <dbReference type="Proteomes" id="UP001143362"/>
    </source>
</evidence>
<comment type="similarity">
    <text evidence="2 5">Belongs to the trans-sulfuration enzymes family.</text>
</comment>
<dbReference type="PANTHER" id="PTHR43797">
    <property type="entry name" value="HOMOCYSTEINE/CYSTEINE SYNTHASE"/>
    <property type="match status" value="1"/>
</dbReference>
<reference evidence="6" key="1">
    <citation type="submission" date="2019-02" db="EMBL/GenBank/DDBJ databases">
        <authorList>
            <person name="Li S.-H."/>
        </authorList>
    </citation>
    <scope>NUCLEOTIDE SEQUENCE</scope>
    <source>
        <strain evidence="6">IMCC14734</strain>
    </source>
</reference>
<organism evidence="6 7">
    <name type="scientific">Candidatus Litorirhabdus singularis</name>
    <dbReference type="NCBI Taxonomy" id="2518993"/>
    <lineage>
        <taxon>Bacteria</taxon>
        <taxon>Pseudomonadati</taxon>
        <taxon>Pseudomonadota</taxon>
        <taxon>Gammaproteobacteria</taxon>
        <taxon>Cellvibrionales</taxon>
        <taxon>Halieaceae</taxon>
        <taxon>Candidatus Litorirhabdus</taxon>
    </lineage>
</organism>
<dbReference type="PANTHER" id="PTHR43797:SF2">
    <property type="entry name" value="HOMOCYSTEINE_CYSTEINE SYNTHASE"/>
    <property type="match status" value="1"/>
</dbReference>
<dbReference type="Gene3D" id="3.40.640.10">
    <property type="entry name" value="Type I PLP-dependent aspartate aminotransferase-like (Major domain)"/>
    <property type="match status" value="1"/>
</dbReference>
<keyword evidence="4 5" id="KW-0663">Pyridoxal phosphate</keyword>
<evidence type="ECO:0000256" key="5">
    <source>
        <dbReference type="RuleBase" id="RU362118"/>
    </source>
</evidence>
<evidence type="ECO:0000256" key="4">
    <source>
        <dbReference type="ARBA" id="ARBA00022898"/>
    </source>
</evidence>
<keyword evidence="3" id="KW-0808">Transferase</keyword>
<dbReference type="InterPro" id="IPR000277">
    <property type="entry name" value="Cys/Met-Metab_PyrdxlP-dep_enz"/>
</dbReference>
<dbReference type="Gene3D" id="3.90.1150.10">
    <property type="entry name" value="Aspartate Aminotransferase, domain 1"/>
    <property type="match status" value="1"/>
</dbReference>
<evidence type="ECO:0000256" key="2">
    <source>
        <dbReference type="ARBA" id="ARBA00009077"/>
    </source>
</evidence>
<sequence>MKLESLALHHGYESEATTKAAAVPIYQTTSFTFDDTQHGADLFNLAVEGNIYSRIGNPTNAVLEERVAAMEGGVGALAVASGMAAITYTIQCLTRAGDNIISTSQLYGGTYNLFAHTFPQQGIEVRMASADDFEAMEAFIDDKTRGIFCETIGNPLGNVVDIEALAKLAHKHGLPLIVDNTVATPYLCKAFEHGADIVVHSLTKYIGGHGTTIGGMIVDSGKFDWAANATRFPMFNEPDPSYHGVVYAEALGAAAFIGRCRVVPLRNTGSALSPHSAFMLLQGLETLGLRMERHCENAEAVARYLQQHPQVEWVNYAALPDSQFNESCQRICGGKAAGILSFGIKGGAASGAKFIDALQMILRLVNIGDAKSLACHPASTTHRQLNPDELAAAGVSEEMIRLSIGIEHIDDIIADIEQALVAAA</sequence>
<dbReference type="GO" id="GO:0008483">
    <property type="term" value="F:transaminase activity"/>
    <property type="evidence" value="ECO:0007669"/>
    <property type="project" value="UniProtKB-KW"/>
</dbReference>
<keyword evidence="6" id="KW-0032">Aminotransferase</keyword>
<dbReference type="EMBL" id="SHNN01000002">
    <property type="protein sequence ID" value="MCX2981023.1"/>
    <property type="molecule type" value="Genomic_DNA"/>
</dbReference>
<dbReference type="PROSITE" id="PS00868">
    <property type="entry name" value="CYS_MET_METAB_PP"/>
    <property type="match status" value="1"/>
</dbReference>
<comment type="cofactor">
    <cofactor evidence="1 5">
        <name>pyridoxal 5'-phosphate</name>
        <dbReference type="ChEBI" id="CHEBI:597326"/>
    </cofactor>
</comment>
<dbReference type="SUPFAM" id="SSF53383">
    <property type="entry name" value="PLP-dependent transferases"/>
    <property type="match status" value="1"/>
</dbReference>
<evidence type="ECO:0000256" key="3">
    <source>
        <dbReference type="ARBA" id="ARBA00022679"/>
    </source>
</evidence>
<dbReference type="CDD" id="cd00614">
    <property type="entry name" value="CGS_like"/>
    <property type="match status" value="1"/>
</dbReference>
<comment type="caution">
    <text evidence="6">The sequence shown here is derived from an EMBL/GenBank/DDBJ whole genome shotgun (WGS) entry which is preliminary data.</text>
</comment>
<gene>
    <name evidence="6" type="ORF">EYC98_09120</name>
</gene>